<dbReference type="NCBIfam" id="TIGR03860">
    <property type="entry name" value="FMN_nitrolo"/>
    <property type="match status" value="1"/>
</dbReference>
<evidence type="ECO:0000256" key="8">
    <source>
        <dbReference type="SAM" id="MobiDB-lite"/>
    </source>
</evidence>
<dbReference type="InterPro" id="IPR051260">
    <property type="entry name" value="Diverse_substr_monoxygenases"/>
</dbReference>
<feature type="region of interest" description="Disordered" evidence="8">
    <location>
        <begin position="456"/>
        <end position="476"/>
    </location>
</feature>
<evidence type="ECO:0000256" key="2">
    <source>
        <dbReference type="ARBA" id="ARBA00022448"/>
    </source>
</evidence>
<name>A0AAN6SEK0_9PEZI</name>
<dbReference type="PANTHER" id="PTHR30011:SF30">
    <property type="entry name" value="XENOBIOTIC COMPOUND MONOOXYGENASE, DSZA FAMILY (AFU_ORTHOLOGUE AFUA_6G01920)"/>
    <property type="match status" value="1"/>
</dbReference>
<evidence type="ECO:0000313" key="12">
    <source>
        <dbReference type="Proteomes" id="UP001303222"/>
    </source>
</evidence>
<feature type="transmembrane region" description="Helical" evidence="9">
    <location>
        <begin position="167"/>
        <end position="186"/>
    </location>
</feature>
<feature type="transmembrane region" description="Helical" evidence="9">
    <location>
        <begin position="271"/>
        <end position="290"/>
    </location>
</feature>
<evidence type="ECO:0000256" key="5">
    <source>
        <dbReference type="ARBA" id="ARBA00023136"/>
    </source>
</evidence>
<keyword evidence="4 9" id="KW-1133">Transmembrane helix</keyword>
<evidence type="ECO:0000256" key="6">
    <source>
        <dbReference type="ARBA" id="ARBA00033748"/>
    </source>
</evidence>
<organism evidence="11 12">
    <name type="scientific">Pseudoneurospora amorphoporcata</name>
    <dbReference type="NCBI Taxonomy" id="241081"/>
    <lineage>
        <taxon>Eukaryota</taxon>
        <taxon>Fungi</taxon>
        <taxon>Dikarya</taxon>
        <taxon>Ascomycota</taxon>
        <taxon>Pezizomycotina</taxon>
        <taxon>Sordariomycetes</taxon>
        <taxon>Sordariomycetidae</taxon>
        <taxon>Sordariales</taxon>
        <taxon>Sordariaceae</taxon>
        <taxon>Pseudoneurospora</taxon>
    </lineage>
</organism>
<dbReference type="PANTHER" id="PTHR30011">
    <property type="entry name" value="ALKANESULFONATE MONOOXYGENASE-RELATED"/>
    <property type="match status" value="1"/>
</dbReference>
<comment type="caution">
    <text evidence="11">The sequence shown here is derived from an EMBL/GenBank/DDBJ whole genome shotgun (WGS) entry which is preliminary data.</text>
</comment>
<keyword evidence="5 9" id="KW-0472">Membrane</keyword>
<proteinExistence type="inferred from homology"/>
<accession>A0AAN6SEK0</accession>
<dbReference type="EMBL" id="MU859150">
    <property type="protein sequence ID" value="KAK3951347.1"/>
    <property type="molecule type" value="Genomic_DNA"/>
</dbReference>
<dbReference type="Proteomes" id="UP001303222">
    <property type="component" value="Unassembled WGS sequence"/>
</dbReference>
<dbReference type="Gene3D" id="3.20.20.30">
    <property type="entry name" value="Luciferase-like domain"/>
    <property type="match status" value="1"/>
</dbReference>
<comment type="subcellular location">
    <subcellularLocation>
        <location evidence="1">Membrane</location>
        <topology evidence="1">Multi-pass membrane protein</topology>
    </subcellularLocation>
</comment>
<evidence type="ECO:0000256" key="7">
    <source>
        <dbReference type="ARBA" id="ARBA00037968"/>
    </source>
</evidence>
<dbReference type="Pfam" id="PF00296">
    <property type="entry name" value="Bac_luciferase"/>
    <property type="match status" value="1"/>
</dbReference>
<dbReference type="InterPro" id="IPR036259">
    <property type="entry name" value="MFS_trans_sf"/>
</dbReference>
<dbReference type="InterPro" id="IPR036661">
    <property type="entry name" value="Luciferase-like_sf"/>
</dbReference>
<feature type="domain" description="Luciferase-like" evidence="10">
    <location>
        <begin position="493"/>
        <end position="871"/>
    </location>
</feature>
<dbReference type="InterPro" id="IPR011701">
    <property type="entry name" value="MFS"/>
</dbReference>
<dbReference type="GO" id="GO:0022857">
    <property type="term" value="F:transmembrane transporter activity"/>
    <property type="evidence" value="ECO:0007669"/>
    <property type="project" value="InterPro"/>
</dbReference>
<feature type="transmembrane region" description="Helical" evidence="9">
    <location>
        <begin position="397"/>
        <end position="419"/>
    </location>
</feature>
<evidence type="ECO:0000256" key="3">
    <source>
        <dbReference type="ARBA" id="ARBA00022692"/>
    </source>
</evidence>
<dbReference type="Gene3D" id="1.20.1250.20">
    <property type="entry name" value="MFS general substrate transporter like domains"/>
    <property type="match status" value="1"/>
</dbReference>
<dbReference type="SUPFAM" id="SSF103473">
    <property type="entry name" value="MFS general substrate transporter"/>
    <property type="match status" value="1"/>
</dbReference>
<dbReference type="InterPro" id="IPR016215">
    <property type="entry name" value="NTA_MOA"/>
</dbReference>
<evidence type="ECO:0000259" key="10">
    <source>
        <dbReference type="Pfam" id="PF00296"/>
    </source>
</evidence>
<feature type="transmembrane region" description="Helical" evidence="9">
    <location>
        <begin position="337"/>
        <end position="357"/>
    </location>
</feature>
<sequence>MAPHHQFDTVKRKWYHIKWFADSDTPRERRLIMKLDLLIVPYAFLAYWIKYIDQANLNNAYVAGLKEDLNFHGNELVQLQTLYTVGAVVGQIPFMFLFTYLPMHWTIPFLDIAWGFFTLAQYRATSFGQMAAYRFLIGWFEAAFYPAMHYIFGSWYRGDEISRRGGVFYTGLTLGTLTAGLIQSAASSRLEGVDGLAGWRWMYIICALITIPVGILGYFILPGTPEHPNKWFLQEEDVRIAKERLARVGHSVAAPKFNLSTLKSLANNGKFWALLVLDVFFWNGSINYSAGGYLLWLKSLGKYSQSEVNQLGTISPAIGIFYVLFICFVSDLVVGPAWAITIAHIWNIIGLVILVIWNVPDSALWFAFMTTYSSVAMSAVLYGWVNAVMGKSSAERSFAIVLLNTVAQSTTAWTQLLTFPTTEAPQFRKGYSFVLANAVCLIITAQCLNVALKRSSPPPVQPPNMADTSTPSSTANAPKKQIVLNAFDMFTPGHLSPGQWKNPLDRSSTKFDSLDYWINLAKLLEKGGINALFLADTYGGYDTYEGSLDECVRRGAQWPVGDPIIPISAMAAVTKNLAFGITASTSFEPPFLLAKRFSTLDHLTKGRIGWNIVTSWKKSAFKAIGLDNPIEHDQRYEQADEYLRVLYKLWNASWTPSAISPNPSLDIYTDPSQVRQINHSGKYLSLSTPHIVPPSPQRTPFLFQAGTSSAGSDFATTHAEAVFVSSHSPSVLAPKVAELRRLAKSKGRDAASLKVFATFTPIVGRTEEEAQQKYEEARKNASVIGGLVLFSGWTGIDISQFSDNLDQEISASDSKEKHKVLSIMESFTTPSEEVPRWTARVVAERAAMGGLGPVSVGTAAQVADEMERWVKEADVDGFNVAYVTTPGTFVEVVDLLVPELRRRGLYPEQEAEGAEAWTAREKVYGRGQKELRTDHVGRGYDWDVLFCRLLQLLALFS</sequence>
<reference evidence="11" key="2">
    <citation type="submission" date="2023-06" db="EMBL/GenBank/DDBJ databases">
        <authorList>
            <consortium name="Lawrence Berkeley National Laboratory"/>
            <person name="Mondo S.J."/>
            <person name="Hensen N."/>
            <person name="Bonometti L."/>
            <person name="Westerberg I."/>
            <person name="Brannstrom I.O."/>
            <person name="Guillou S."/>
            <person name="Cros-Aarteil S."/>
            <person name="Calhoun S."/>
            <person name="Haridas S."/>
            <person name="Kuo A."/>
            <person name="Pangilinan J."/>
            <person name="Riley R."/>
            <person name="Labutti K."/>
            <person name="Andreopoulos B."/>
            <person name="Lipzen A."/>
            <person name="Chen C."/>
            <person name="Yanf M."/>
            <person name="Daum C."/>
            <person name="Ng V."/>
            <person name="Clum A."/>
            <person name="Steindorff A."/>
            <person name="Ohm R."/>
            <person name="Martin F."/>
            <person name="Silar P."/>
            <person name="Natvig D."/>
            <person name="Lalanne C."/>
            <person name="Gautier V."/>
            <person name="Ament-Velasquez S.L."/>
            <person name="Kruys A."/>
            <person name="Hutchinson M.I."/>
            <person name="Powell A.J."/>
            <person name="Barry K."/>
            <person name="Miller A.N."/>
            <person name="Grigoriev I.V."/>
            <person name="Debuchy R."/>
            <person name="Gladieux P."/>
            <person name="Thoren M.H."/>
            <person name="Johannesson H."/>
        </authorList>
    </citation>
    <scope>NUCLEOTIDE SEQUENCE</scope>
    <source>
        <strain evidence="11">CBS 626.80</strain>
    </source>
</reference>
<dbReference type="AlphaFoldDB" id="A0AAN6SEK0"/>
<feature type="transmembrane region" description="Helical" evidence="9">
    <location>
        <begin position="136"/>
        <end position="155"/>
    </location>
</feature>
<keyword evidence="12" id="KW-1185">Reference proteome</keyword>
<dbReference type="InterPro" id="IPR011251">
    <property type="entry name" value="Luciferase-like_dom"/>
</dbReference>
<feature type="transmembrane region" description="Helical" evidence="9">
    <location>
        <begin position="81"/>
        <end position="100"/>
    </location>
</feature>
<feature type="transmembrane region" description="Helical" evidence="9">
    <location>
        <begin position="363"/>
        <end position="385"/>
    </location>
</feature>
<dbReference type="GO" id="GO:0004497">
    <property type="term" value="F:monooxygenase activity"/>
    <property type="evidence" value="ECO:0007669"/>
    <property type="project" value="InterPro"/>
</dbReference>
<dbReference type="GO" id="GO:0016705">
    <property type="term" value="F:oxidoreductase activity, acting on paired donors, with incorporation or reduction of molecular oxygen"/>
    <property type="evidence" value="ECO:0007669"/>
    <property type="project" value="InterPro"/>
</dbReference>
<dbReference type="SUPFAM" id="SSF51679">
    <property type="entry name" value="Bacterial luciferase-like"/>
    <property type="match status" value="1"/>
</dbReference>
<keyword evidence="3 9" id="KW-0812">Transmembrane</keyword>
<evidence type="ECO:0000256" key="1">
    <source>
        <dbReference type="ARBA" id="ARBA00004141"/>
    </source>
</evidence>
<evidence type="ECO:0000256" key="4">
    <source>
        <dbReference type="ARBA" id="ARBA00022989"/>
    </source>
</evidence>
<keyword evidence="2" id="KW-0813">Transport</keyword>
<feature type="transmembrane region" description="Helical" evidence="9">
    <location>
        <begin position="310"/>
        <end position="330"/>
    </location>
</feature>
<dbReference type="Pfam" id="PF07690">
    <property type="entry name" value="MFS_1"/>
    <property type="match status" value="1"/>
</dbReference>
<protein>
    <submittedName>
        <fullName evidence="11">Luciferase-like domain-containing protein</fullName>
    </submittedName>
</protein>
<evidence type="ECO:0000313" key="11">
    <source>
        <dbReference type="EMBL" id="KAK3951347.1"/>
    </source>
</evidence>
<feature type="compositionally biased region" description="Polar residues" evidence="8">
    <location>
        <begin position="466"/>
        <end position="476"/>
    </location>
</feature>
<evidence type="ECO:0000256" key="9">
    <source>
        <dbReference type="SAM" id="Phobius"/>
    </source>
</evidence>
<dbReference type="FunFam" id="1.20.1250.20:FF:000065">
    <property type="entry name" value="Putative MFS pantothenate transporter"/>
    <property type="match status" value="1"/>
</dbReference>
<feature type="transmembrane region" description="Helical" evidence="9">
    <location>
        <begin position="201"/>
        <end position="221"/>
    </location>
</feature>
<gene>
    <name evidence="11" type="ORF">QBC32DRAFT_371205</name>
</gene>
<reference evidence="11" key="1">
    <citation type="journal article" date="2023" name="Mol. Phylogenet. Evol.">
        <title>Genome-scale phylogeny and comparative genomics of the fungal order Sordariales.</title>
        <authorList>
            <person name="Hensen N."/>
            <person name="Bonometti L."/>
            <person name="Westerberg I."/>
            <person name="Brannstrom I.O."/>
            <person name="Guillou S."/>
            <person name="Cros-Aarteil S."/>
            <person name="Calhoun S."/>
            <person name="Haridas S."/>
            <person name="Kuo A."/>
            <person name="Mondo S."/>
            <person name="Pangilinan J."/>
            <person name="Riley R."/>
            <person name="LaButti K."/>
            <person name="Andreopoulos B."/>
            <person name="Lipzen A."/>
            <person name="Chen C."/>
            <person name="Yan M."/>
            <person name="Daum C."/>
            <person name="Ng V."/>
            <person name="Clum A."/>
            <person name="Steindorff A."/>
            <person name="Ohm R.A."/>
            <person name="Martin F."/>
            <person name="Silar P."/>
            <person name="Natvig D.O."/>
            <person name="Lalanne C."/>
            <person name="Gautier V."/>
            <person name="Ament-Velasquez S.L."/>
            <person name="Kruys A."/>
            <person name="Hutchinson M.I."/>
            <person name="Powell A.J."/>
            <person name="Barry K."/>
            <person name="Miller A.N."/>
            <person name="Grigoriev I.V."/>
            <person name="Debuchy R."/>
            <person name="Gladieux P."/>
            <person name="Hiltunen Thoren M."/>
            <person name="Johannesson H."/>
        </authorList>
    </citation>
    <scope>NUCLEOTIDE SEQUENCE</scope>
    <source>
        <strain evidence="11">CBS 626.80</strain>
    </source>
</reference>
<comment type="similarity">
    <text evidence="6">Belongs to the NtaA/SnaA/DszA monooxygenase family.</text>
</comment>
<comment type="similarity">
    <text evidence="7">Belongs to the major facilitator superfamily. Allantoate permease family.</text>
</comment>
<dbReference type="GO" id="GO:0016020">
    <property type="term" value="C:membrane"/>
    <property type="evidence" value="ECO:0007669"/>
    <property type="project" value="UniProtKB-SubCell"/>
</dbReference>